<dbReference type="AlphaFoldDB" id="A0A7X2P9P8"/>
<protein>
    <submittedName>
        <fullName evidence="5">GntR family transcriptional regulator</fullName>
    </submittedName>
</protein>
<keyword evidence="3" id="KW-0804">Transcription</keyword>
<dbReference type="CDD" id="cd07377">
    <property type="entry name" value="WHTH_GntR"/>
    <property type="match status" value="1"/>
</dbReference>
<dbReference type="SUPFAM" id="SSF53822">
    <property type="entry name" value="Periplasmic binding protein-like I"/>
    <property type="match status" value="1"/>
</dbReference>
<dbReference type="InterPro" id="IPR036390">
    <property type="entry name" value="WH_DNA-bd_sf"/>
</dbReference>
<dbReference type="PANTHER" id="PTHR44846:SF1">
    <property type="entry name" value="MANNOSYL-D-GLYCERATE TRANSPORT_METABOLISM SYSTEM REPRESSOR MNGR-RELATED"/>
    <property type="match status" value="1"/>
</dbReference>
<dbReference type="PANTHER" id="PTHR44846">
    <property type="entry name" value="MANNOSYL-D-GLYCERATE TRANSPORT/METABOLISM SYSTEM REPRESSOR MNGR-RELATED"/>
    <property type="match status" value="1"/>
</dbReference>
<proteinExistence type="predicted"/>
<dbReference type="Pfam" id="PF00392">
    <property type="entry name" value="GntR"/>
    <property type="match status" value="1"/>
</dbReference>
<dbReference type="EMBL" id="VUMV01000009">
    <property type="protein sequence ID" value="MST82802.1"/>
    <property type="molecule type" value="Genomic_DNA"/>
</dbReference>
<dbReference type="Gene3D" id="1.10.10.10">
    <property type="entry name" value="Winged helix-like DNA-binding domain superfamily/Winged helix DNA-binding domain"/>
    <property type="match status" value="1"/>
</dbReference>
<dbReference type="Proteomes" id="UP000466864">
    <property type="component" value="Unassembled WGS sequence"/>
</dbReference>
<name>A0A7X2P9P8_9FIRM</name>
<evidence type="ECO:0000313" key="5">
    <source>
        <dbReference type="EMBL" id="MST82802.1"/>
    </source>
</evidence>
<keyword evidence="6" id="KW-1185">Reference proteome</keyword>
<dbReference type="InterPro" id="IPR028082">
    <property type="entry name" value="Peripla_BP_I"/>
</dbReference>
<dbReference type="InterPro" id="IPR036388">
    <property type="entry name" value="WH-like_DNA-bd_sf"/>
</dbReference>
<dbReference type="GO" id="GO:0003677">
    <property type="term" value="F:DNA binding"/>
    <property type="evidence" value="ECO:0007669"/>
    <property type="project" value="UniProtKB-KW"/>
</dbReference>
<dbReference type="GO" id="GO:0003700">
    <property type="term" value="F:DNA-binding transcription factor activity"/>
    <property type="evidence" value="ECO:0007669"/>
    <property type="project" value="InterPro"/>
</dbReference>
<reference evidence="5 6" key="1">
    <citation type="submission" date="2019-08" db="EMBL/GenBank/DDBJ databases">
        <title>In-depth cultivation of the pig gut microbiome towards novel bacterial diversity and tailored functional studies.</title>
        <authorList>
            <person name="Wylensek D."/>
            <person name="Hitch T.C.A."/>
            <person name="Clavel T."/>
        </authorList>
    </citation>
    <scope>NUCLEOTIDE SEQUENCE [LARGE SCALE GENOMIC DNA]</scope>
    <source>
        <strain evidence="5 6">Oil+RF-744-WCA-WT-13</strain>
    </source>
</reference>
<dbReference type="Gene3D" id="3.40.50.2300">
    <property type="match status" value="2"/>
</dbReference>
<evidence type="ECO:0000313" key="6">
    <source>
        <dbReference type="Proteomes" id="UP000466864"/>
    </source>
</evidence>
<keyword evidence="1" id="KW-0805">Transcription regulation</keyword>
<evidence type="ECO:0000256" key="2">
    <source>
        <dbReference type="ARBA" id="ARBA00023125"/>
    </source>
</evidence>
<keyword evidence="2" id="KW-0238">DNA-binding</keyword>
<dbReference type="InterPro" id="IPR000524">
    <property type="entry name" value="Tscrpt_reg_HTH_GntR"/>
</dbReference>
<dbReference type="PROSITE" id="PS50949">
    <property type="entry name" value="HTH_GNTR"/>
    <property type="match status" value="1"/>
</dbReference>
<organism evidence="5 6">
    <name type="scientific">Bilifractor porci</name>
    <dbReference type="NCBI Taxonomy" id="2606636"/>
    <lineage>
        <taxon>Bacteria</taxon>
        <taxon>Bacillati</taxon>
        <taxon>Bacillota</taxon>
        <taxon>Clostridia</taxon>
        <taxon>Lachnospirales</taxon>
        <taxon>Lachnospiraceae</taxon>
        <taxon>Bilifractor</taxon>
    </lineage>
</organism>
<dbReference type="GO" id="GO:0045892">
    <property type="term" value="P:negative regulation of DNA-templated transcription"/>
    <property type="evidence" value="ECO:0007669"/>
    <property type="project" value="TreeGrafter"/>
</dbReference>
<evidence type="ECO:0000256" key="1">
    <source>
        <dbReference type="ARBA" id="ARBA00023015"/>
    </source>
</evidence>
<sequence length="363" mass="41335">MDSFQLLFLKDTKNKVKNTGRALMDNLYENVREKICDLIYNGAFPEGKRIPAERNLSEQLGVSRVTLRKALDILSEDGLIRKDAGSGNVVQMPNHGNAFERDMVVLIAPAQNSFFSSFIRKFQEYGQKEESMILYVEKPQKEDLANSLYRLYRKGLRNAVVWPDDCSVDHSKIKRLRAMGMNLVFFDSDLGLPYADCVTLNNNLAVKTLLTDVARKHTYKKITYIGWDTEALYSCRSRENAFRESFPAGNVVRLSWVDRNKSSDILARELFNKIGEPGEIIFYGNRECGIAAAYALDQMKKSDNILAGIDDIPSIGKLHTFVYRQNLNEMVSQIFKCLDSQIHEGDTWKASVYPIAGQLIEKQ</sequence>
<gene>
    <name evidence="5" type="ORF">FYJ60_10835</name>
</gene>
<comment type="caution">
    <text evidence="5">The sequence shown here is derived from an EMBL/GenBank/DDBJ whole genome shotgun (WGS) entry which is preliminary data.</text>
</comment>
<accession>A0A7X2P9P8</accession>
<evidence type="ECO:0000256" key="3">
    <source>
        <dbReference type="ARBA" id="ARBA00023163"/>
    </source>
</evidence>
<dbReference type="SUPFAM" id="SSF46785">
    <property type="entry name" value="Winged helix' DNA-binding domain"/>
    <property type="match status" value="1"/>
</dbReference>
<evidence type="ECO:0000259" key="4">
    <source>
        <dbReference type="PROSITE" id="PS50949"/>
    </source>
</evidence>
<dbReference type="SMART" id="SM00345">
    <property type="entry name" value="HTH_GNTR"/>
    <property type="match status" value="1"/>
</dbReference>
<feature type="domain" description="HTH gntR-type" evidence="4">
    <location>
        <begin position="25"/>
        <end position="93"/>
    </location>
</feature>
<dbReference type="PRINTS" id="PR00035">
    <property type="entry name" value="HTHGNTR"/>
</dbReference>
<dbReference type="InterPro" id="IPR050679">
    <property type="entry name" value="Bact_HTH_transcr_reg"/>
</dbReference>